<feature type="compositionally biased region" description="Acidic residues" evidence="1">
    <location>
        <begin position="113"/>
        <end position="125"/>
    </location>
</feature>
<dbReference type="PANTHER" id="PTHR42831:SF1">
    <property type="entry name" value="FE-S PROTEIN MATURATION AUXILIARY FACTOR YITW"/>
    <property type="match status" value="1"/>
</dbReference>
<proteinExistence type="predicted"/>
<dbReference type="Gene3D" id="3.30.300.130">
    <property type="entry name" value="Fe-S cluster assembly (FSCA)"/>
    <property type="match status" value="1"/>
</dbReference>
<evidence type="ECO:0000313" key="3">
    <source>
        <dbReference type="EMBL" id="MDF9747811.1"/>
    </source>
</evidence>
<evidence type="ECO:0000256" key="1">
    <source>
        <dbReference type="SAM" id="MobiDB-lite"/>
    </source>
</evidence>
<feature type="compositionally biased region" description="Basic and acidic residues" evidence="1">
    <location>
        <begin position="97"/>
        <end position="112"/>
    </location>
</feature>
<dbReference type="PANTHER" id="PTHR42831">
    <property type="entry name" value="FE-S PROTEIN MATURATION AUXILIARY FACTOR YITW"/>
    <property type="match status" value="1"/>
</dbReference>
<accession>A0A9Q4Q3Q7</accession>
<dbReference type="EMBL" id="JAMQOT010000009">
    <property type="protein sequence ID" value="MDF9747811.1"/>
    <property type="molecule type" value="Genomic_DNA"/>
</dbReference>
<dbReference type="Pfam" id="PF01883">
    <property type="entry name" value="FeS_assembly_P"/>
    <property type="match status" value="1"/>
</dbReference>
<reference evidence="3" key="1">
    <citation type="submission" date="2022-06" db="EMBL/GenBank/DDBJ databases">
        <title>Natrinema sp. a new haloarchaeum isolate from saline soil.</title>
        <authorList>
            <person name="Strakova D."/>
            <person name="Galisteo C."/>
            <person name="Sanchez-Porro C."/>
            <person name="Ventosa A."/>
        </authorList>
    </citation>
    <scope>NUCLEOTIDE SEQUENCE</scope>
    <source>
        <strain evidence="3">S1CR25-10</strain>
    </source>
</reference>
<evidence type="ECO:0000313" key="4">
    <source>
        <dbReference type="Proteomes" id="UP001154061"/>
    </source>
</evidence>
<dbReference type="InterPro" id="IPR002744">
    <property type="entry name" value="MIP18-like"/>
</dbReference>
<gene>
    <name evidence="3" type="ORF">NDI89_19720</name>
</gene>
<dbReference type="RefSeq" id="WP_277524160.1">
    <property type="nucleotide sequence ID" value="NZ_JAMQOT010000009.1"/>
</dbReference>
<sequence length="125" mass="14229">MSSLENRIRERLDEVIDPCSAANGTNLSIIDMGLLDEIDVDEGHVTVSMRLTTPFCMQLPYFVEEIDDRIGAIDEVTSVRLETDEGVDWHTGMMSEEAQKQRRERKAAREAEYFDETAEDVQADD</sequence>
<dbReference type="AlphaFoldDB" id="A0A9Q4Q3Q7"/>
<dbReference type="Proteomes" id="UP001154061">
    <property type="component" value="Unassembled WGS sequence"/>
</dbReference>
<feature type="domain" description="MIP18 family-like" evidence="2">
    <location>
        <begin position="6"/>
        <end position="79"/>
    </location>
</feature>
<keyword evidence="4" id="KW-1185">Reference proteome</keyword>
<name>A0A9Q4Q3Q7_9EURY</name>
<protein>
    <submittedName>
        <fullName evidence="3">Iron-sulfur cluster assembly protein</fullName>
    </submittedName>
</protein>
<dbReference type="InterPro" id="IPR052339">
    <property type="entry name" value="Fe-S_Maturation_MIP18"/>
</dbReference>
<dbReference type="InterPro" id="IPR034904">
    <property type="entry name" value="FSCA_dom_sf"/>
</dbReference>
<evidence type="ECO:0000259" key="2">
    <source>
        <dbReference type="Pfam" id="PF01883"/>
    </source>
</evidence>
<dbReference type="SUPFAM" id="SSF117916">
    <property type="entry name" value="Fe-S cluster assembly (FSCA) domain-like"/>
    <property type="match status" value="1"/>
</dbReference>
<comment type="caution">
    <text evidence="3">The sequence shown here is derived from an EMBL/GenBank/DDBJ whole genome shotgun (WGS) entry which is preliminary data.</text>
</comment>
<organism evidence="3 4">
    <name type="scientific">Natrinema salsiterrestre</name>
    <dbReference type="NCBI Taxonomy" id="2950540"/>
    <lineage>
        <taxon>Archaea</taxon>
        <taxon>Methanobacteriati</taxon>
        <taxon>Methanobacteriota</taxon>
        <taxon>Stenosarchaea group</taxon>
        <taxon>Halobacteria</taxon>
        <taxon>Halobacteriales</taxon>
        <taxon>Natrialbaceae</taxon>
        <taxon>Natrinema</taxon>
    </lineage>
</organism>
<feature type="region of interest" description="Disordered" evidence="1">
    <location>
        <begin position="95"/>
        <end position="125"/>
    </location>
</feature>